<evidence type="ECO:0000313" key="4">
    <source>
        <dbReference type="EMBL" id="BCI50788.1"/>
    </source>
</evidence>
<organism evidence="4 5">
    <name type="scientific">Mycolicibacterium litorale</name>
    <dbReference type="NCBI Taxonomy" id="758802"/>
    <lineage>
        <taxon>Bacteria</taxon>
        <taxon>Bacillati</taxon>
        <taxon>Actinomycetota</taxon>
        <taxon>Actinomycetes</taxon>
        <taxon>Mycobacteriales</taxon>
        <taxon>Mycobacteriaceae</taxon>
        <taxon>Mycolicibacterium</taxon>
    </lineage>
</organism>
<evidence type="ECO:0000256" key="1">
    <source>
        <dbReference type="ARBA" id="ARBA00010652"/>
    </source>
</evidence>
<dbReference type="EMBL" id="AP023287">
    <property type="protein sequence ID" value="BCI50788.1"/>
    <property type="molecule type" value="Genomic_DNA"/>
</dbReference>
<reference evidence="4 5" key="1">
    <citation type="submission" date="2020-07" db="EMBL/GenBank/DDBJ databases">
        <title>Complete genome sequence of Mycolicibacterium litorale like strain isolated from cardiac implantable electronic device infection.</title>
        <authorList>
            <person name="Fukano H."/>
            <person name="Miyama H."/>
            <person name="Hoshino Y."/>
        </authorList>
    </citation>
    <scope>NUCLEOTIDE SEQUENCE [LARGE SCALE GENOMIC DNA]</scope>
    <source>
        <strain evidence="4 5">NIIDNTM18</strain>
    </source>
</reference>
<protein>
    <submittedName>
        <fullName evidence="4">PPE family protein</fullName>
    </submittedName>
</protein>
<evidence type="ECO:0000313" key="5">
    <source>
        <dbReference type="Proteomes" id="UP000515734"/>
    </source>
</evidence>
<comment type="similarity">
    <text evidence="1">Belongs to the mycobacterial PPE family.</text>
</comment>
<dbReference type="Proteomes" id="UP000515734">
    <property type="component" value="Chromosome"/>
</dbReference>
<feature type="domain" description="PPE" evidence="3">
    <location>
        <begin position="12"/>
        <end position="169"/>
    </location>
</feature>
<evidence type="ECO:0000259" key="3">
    <source>
        <dbReference type="Pfam" id="PF00823"/>
    </source>
</evidence>
<dbReference type="PANTHER" id="PTHR46766">
    <property type="entry name" value="GLUTAMINE-RICH PROTEIN 2"/>
    <property type="match status" value="1"/>
</dbReference>
<dbReference type="Gene3D" id="1.20.1260.20">
    <property type="entry name" value="PPE superfamily"/>
    <property type="match status" value="1"/>
</dbReference>
<proteinExistence type="inferred from homology"/>
<dbReference type="RefSeq" id="WP_185293849.1">
    <property type="nucleotide sequence ID" value="NZ_AP023287.1"/>
</dbReference>
<dbReference type="GO" id="GO:0052572">
    <property type="term" value="P:response to host immune response"/>
    <property type="evidence" value="ECO:0007669"/>
    <property type="project" value="TreeGrafter"/>
</dbReference>
<dbReference type="AlphaFoldDB" id="A0A6S6P330"/>
<dbReference type="Pfam" id="PF00823">
    <property type="entry name" value="PPE"/>
    <property type="match status" value="1"/>
</dbReference>
<sequence length="446" mass="44766">MALTGIPLPPTWTAMPPEVNTGRLMAGAGPAPMLQAAAGWEALALLLETQADELAASLANLSSVWTGGASERAVAATMPMVVWLRTTSAQAMKRALQATNQANSYSLALATTPPIPEIEQNHVTHAVLEATNFLGINTVPIAVNEFDYFVRMWNQAAGAMDVYQAETQMNLLFEPIPPMKPIVIPGVGESTGVAAAAQAAARAPMGAARNAIIAGASATAKMESVGLNAGRAMAQGNMAAQRAQGAVQKGENAAQQAGQQPQDQMMQQGVQMGVQMAGQLGSMAAQVPQQFGQMVQTPMQMLTQPLQQVSSIFGQLGGGLGSDKAQIGLIGATPFSNHPLAGGSGASAGAGLVRAASLPGAGGTSARTPLMANLIGDKVEAAPVAVGAGAAAGATVGGLAPVGGAGGGMGPMGMAGQNAKSGGSKPGLTAPAPLVHDLDEDEGDDW</sequence>
<evidence type="ECO:0000256" key="2">
    <source>
        <dbReference type="SAM" id="MobiDB-lite"/>
    </source>
</evidence>
<dbReference type="InterPro" id="IPR000030">
    <property type="entry name" value="PPE_dom"/>
</dbReference>
<dbReference type="SUPFAM" id="SSF140459">
    <property type="entry name" value="PE/PPE dimer-like"/>
    <property type="match status" value="1"/>
</dbReference>
<accession>A0A6S6P330</accession>
<name>A0A6S6P330_9MYCO</name>
<dbReference type="InterPro" id="IPR038332">
    <property type="entry name" value="PPE_sf"/>
</dbReference>
<gene>
    <name evidence="4" type="ORF">NIIDNTM18_00660</name>
</gene>
<feature type="region of interest" description="Disordered" evidence="2">
    <location>
        <begin position="415"/>
        <end position="446"/>
    </location>
</feature>
<dbReference type="PANTHER" id="PTHR46766:SF1">
    <property type="entry name" value="GLUTAMINE-RICH PROTEIN 2"/>
    <property type="match status" value="1"/>
</dbReference>